<organism evidence="2 3">
    <name type="scientific">Stylosanthes scabra</name>
    <dbReference type="NCBI Taxonomy" id="79078"/>
    <lineage>
        <taxon>Eukaryota</taxon>
        <taxon>Viridiplantae</taxon>
        <taxon>Streptophyta</taxon>
        <taxon>Embryophyta</taxon>
        <taxon>Tracheophyta</taxon>
        <taxon>Spermatophyta</taxon>
        <taxon>Magnoliopsida</taxon>
        <taxon>eudicotyledons</taxon>
        <taxon>Gunneridae</taxon>
        <taxon>Pentapetalae</taxon>
        <taxon>rosids</taxon>
        <taxon>fabids</taxon>
        <taxon>Fabales</taxon>
        <taxon>Fabaceae</taxon>
        <taxon>Papilionoideae</taxon>
        <taxon>50 kb inversion clade</taxon>
        <taxon>dalbergioids sensu lato</taxon>
        <taxon>Dalbergieae</taxon>
        <taxon>Pterocarpus clade</taxon>
        <taxon>Stylosanthes</taxon>
    </lineage>
</organism>
<name>A0ABU6R7N9_9FABA</name>
<comment type="caution">
    <text evidence="2">The sequence shown here is derived from an EMBL/GenBank/DDBJ whole genome shotgun (WGS) entry which is preliminary data.</text>
</comment>
<proteinExistence type="predicted"/>
<evidence type="ECO:0000313" key="3">
    <source>
        <dbReference type="Proteomes" id="UP001341840"/>
    </source>
</evidence>
<gene>
    <name evidence="2" type="ORF">PIB30_016553</name>
</gene>
<feature type="compositionally biased region" description="Acidic residues" evidence="1">
    <location>
        <begin position="138"/>
        <end position="157"/>
    </location>
</feature>
<protein>
    <submittedName>
        <fullName evidence="2">Uncharacterized protein</fullName>
    </submittedName>
</protein>
<feature type="region of interest" description="Disordered" evidence="1">
    <location>
        <begin position="107"/>
        <end position="158"/>
    </location>
</feature>
<dbReference type="EMBL" id="JASCZI010030255">
    <property type="protein sequence ID" value="MED6119965.1"/>
    <property type="molecule type" value="Genomic_DNA"/>
</dbReference>
<sequence length="230" mass="26851">MRGNKVSGTLPPCVRIAPMLTHPTRIGTHPAPIKGNIPFSFSYLLSSSFRSPNQGFKKKMKKSQNMYQVLSLWDRKKIPKRIPRRIPKKSQKRIRKRIPKKILRRILRKNQKKNLRKNSPKPQNEEQEGNQEMAWANQEEEDEIEEEEENDEEEDVPDLYPGILDYDEYFHDYFKLALPPSPASDEESDDDLMGVRLPLHRGPCNFQVWGKRHSTTAYMALSQGSNFPTF</sequence>
<feature type="compositionally biased region" description="Basic residues" evidence="1">
    <location>
        <begin position="107"/>
        <end position="119"/>
    </location>
</feature>
<reference evidence="2 3" key="1">
    <citation type="journal article" date="2023" name="Plants (Basel)">
        <title>Bridging the Gap: Combining Genomics and Transcriptomics Approaches to Understand Stylosanthes scabra, an Orphan Legume from the Brazilian Caatinga.</title>
        <authorList>
            <person name="Ferreira-Neto J.R.C."/>
            <person name="da Silva M.D."/>
            <person name="Binneck E."/>
            <person name="de Melo N.F."/>
            <person name="da Silva R.H."/>
            <person name="de Melo A.L.T.M."/>
            <person name="Pandolfi V."/>
            <person name="Bustamante F.O."/>
            <person name="Brasileiro-Vidal A.C."/>
            <person name="Benko-Iseppon A.M."/>
        </authorList>
    </citation>
    <scope>NUCLEOTIDE SEQUENCE [LARGE SCALE GENOMIC DNA]</scope>
    <source>
        <tissue evidence="2">Leaves</tissue>
    </source>
</reference>
<evidence type="ECO:0000313" key="2">
    <source>
        <dbReference type="EMBL" id="MED6119965.1"/>
    </source>
</evidence>
<evidence type="ECO:0000256" key="1">
    <source>
        <dbReference type="SAM" id="MobiDB-lite"/>
    </source>
</evidence>
<dbReference type="Proteomes" id="UP001341840">
    <property type="component" value="Unassembled WGS sequence"/>
</dbReference>
<accession>A0ABU6R7N9</accession>
<keyword evidence="3" id="KW-1185">Reference proteome</keyword>